<dbReference type="SUPFAM" id="SSF52540">
    <property type="entry name" value="P-loop containing nucleoside triphosphate hydrolases"/>
    <property type="match status" value="1"/>
</dbReference>
<keyword evidence="5" id="KW-0802">TPR repeat</keyword>
<dbReference type="AlphaFoldDB" id="A0A3N0EFN0"/>
<dbReference type="InterPro" id="IPR051677">
    <property type="entry name" value="AfsR-DnrI-RedD_regulator"/>
</dbReference>
<evidence type="ECO:0000256" key="4">
    <source>
        <dbReference type="ARBA" id="ARBA00023163"/>
    </source>
</evidence>
<dbReference type="OrthoDB" id="5521887at2"/>
<evidence type="ECO:0000256" key="2">
    <source>
        <dbReference type="ARBA" id="ARBA00023015"/>
    </source>
</evidence>
<dbReference type="CDD" id="cd15831">
    <property type="entry name" value="BTAD"/>
    <property type="match status" value="1"/>
</dbReference>
<name>A0A3N0EFN0_9ACTN</name>
<dbReference type="SMART" id="SM01043">
    <property type="entry name" value="BTAD"/>
    <property type="match status" value="1"/>
</dbReference>
<dbReference type="PANTHER" id="PTHR35807:SF1">
    <property type="entry name" value="TRANSCRIPTIONAL REGULATOR REDD"/>
    <property type="match status" value="1"/>
</dbReference>
<keyword evidence="2" id="KW-0805">Transcription regulation</keyword>
<evidence type="ECO:0000259" key="7">
    <source>
        <dbReference type="PROSITE" id="PS51755"/>
    </source>
</evidence>
<dbReference type="Pfam" id="PF13424">
    <property type="entry name" value="TPR_12"/>
    <property type="match status" value="2"/>
</dbReference>
<feature type="repeat" description="TPR" evidence="5">
    <location>
        <begin position="789"/>
        <end position="822"/>
    </location>
</feature>
<keyword evidence="3 6" id="KW-0238">DNA-binding</keyword>
<dbReference type="SUPFAM" id="SSF48452">
    <property type="entry name" value="TPR-like"/>
    <property type="match status" value="3"/>
</dbReference>
<evidence type="ECO:0000256" key="6">
    <source>
        <dbReference type="PROSITE-ProRule" id="PRU01091"/>
    </source>
</evidence>
<feature type="domain" description="OmpR/PhoB-type" evidence="7">
    <location>
        <begin position="1"/>
        <end position="99"/>
    </location>
</feature>
<dbReference type="InterPro" id="IPR036388">
    <property type="entry name" value="WH-like_DNA-bd_sf"/>
</dbReference>
<dbReference type="GO" id="GO:0003677">
    <property type="term" value="F:DNA binding"/>
    <property type="evidence" value="ECO:0007669"/>
    <property type="project" value="UniProtKB-UniRule"/>
</dbReference>
<dbReference type="PANTHER" id="PTHR35807">
    <property type="entry name" value="TRANSCRIPTIONAL REGULATOR REDD-RELATED"/>
    <property type="match status" value="1"/>
</dbReference>
<proteinExistence type="inferred from homology"/>
<sequence>MRGGLVEICLLAPGVRVLVDGQAIDAGPLKERSILAVLALADNRVVPRHVLIERVWGPEHPDKLRSSVYSYINRIRTRLSRANADVHLVSRPQGYALEIASESVDWHRVRALRARAGELSKAGEYREASALLWQALELWQGDPLAEVPGTWAQGMRTSMESMRLLLVAQWAETAMELGEFDDVVAVVADVAAEYPTNERLARIVIQSLAASGRQAEALESYERLRGHLAETLGSDPGTQTQRVYQRILNGHPVQREVGATVGPRVHDSLRRDIDDFVARGTELAEIVARARNNPEATVVQVISGMAGVGKTALAVRAAHLLREDFDVRLHLDLHGHADDHPPDAMQALYTLLRMLDVPAERIPAEPQARAALWRSQFTRRRALLLFDDATHAQVAPLIPGTPGCFVLITSRRSLAELDTTAHLTLKPPNQADAVLMFATIAGLTPQRASEAGIARVVRACDRLPLALRIGAARLSHHPTWTPEHLAEDLSRDRLGQMRLAHHDVAAVFELSFTALSPRAQAGFLRLGLLPTTTFSLHTAAAGLGETSVAESVVEELLDAHLLEEIGPAQYRMHDLVGDFVRRRAGEEIAAGERRSVLHRVLDHYLLVADAADRAAHPERKRLGLTVTHPTPLPAFDGPRAARQWFSSEYPALEAVLAHAYEHDFGEHAGRIALALGGLFDTDGPWERAERHFAACLRLWRGLDHGPGIALAAYELGRAQRRQRNLAEAAGNARIALGEWERHGDVHGQACAHDLLGLVWFMTNRNSEALEEYRTALDLRRWVNDQGGAAHALDHIGMCQLQLGDYDAAESAFTDALALHRGLDNRYAEATTLGNFAELVFNRGYHRDAKRMCEQALSIFEELGDTRCVALALNNLGILADYKEDHHEALGYFQRAHQLLWRIGDENQAINAHTGIGTTQLALGHPERARDTLQRSLELVRPLEDPESESQIMLALGDTRVSLRQPREAMRCYRDAREQARRGGVSSMNEALAHERIGDLYTRHGQPSVALAHWNRALGIFDRLRVQRAETSRIKIEVSRQSGTIGA</sequence>
<dbReference type="GO" id="GO:0000160">
    <property type="term" value="P:phosphorelay signal transduction system"/>
    <property type="evidence" value="ECO:0007669"/>
    <property type="project" value="InterPro"/>
</dbReference>
<dbReference type="Pfam" id="PF00486">
    <property type="entry name" value="Trans_reg_C"/>
    <property type="match status" value="1"/>
</dbReference>
<keyword evidence="9" id="KW-1185">Reference proteome</keyword>
<dbReference type="CDD" id="cd00383">
    <property type="entry name" value="trans_reg_C"/>
    <property type="match status" value="1"/>
</dbReference>
<dbReference type="EMBL" id="RJMB01000003">
    <property type="protein sequence ID" value="RNL86601.1"/>
    <property type="molecule type" value="Genomic_DNA"/>
</dbReference>
<dbReference type="Pfam" id="PF03704">
    <property type="entry name" value="BTAD"/>
    <property type="match status" value="1"/>
</dbReference>
<dbReference type="Gene3D" id="1.25.40.10">
    <property type="entry name" value="Tetratricopeptide repeat domain"/>
    <property type="match status" value="3"/>
</dbReference>
<keyword evidence="4" id="KW-0804">Transcription</keyword>
<evidence type="ECO:0000256" key="1">
    <source>
        <dbReference type="ARBA" id="ARBA00005820"/>
    </source>
</evidence>
<dbReference type="GO" id="GO:0006355">
    <property type="term" value="P:regulation of DNA-templated transcription"/>
    <property type="evidence" value="ECO:0007669"/>
    <property type="project" value="InterPro"/>
</dbReference>
<dbReference type="InterPro" id="IPR001867">
    <property type="entry name" value="OmpR/PhoB-type_DNA-bd"/>
</dbReference>
<dbReference type="GO" id="GO:0043531">
    <property type="term" value="F:ADP binding"/>
    <property type="evidence" value="ECO:0007669"/>
    <property type="project" value="InterPro"/>
</dbReference>
<dbReference type="SUPFAM" id="SSF46894">
    <property type="entry name" value="C-terminal effector domain of the bipartite response regulators"/>
    <property type="match status" value="1"/>
</dbReference>
<accession>A0A3N0EFN0</accession>
<feature type="DNA-binding region" description="OmpR/PhoB-type" evidence="6">
    <location>
        <begin position="1"/>
        <end position="99"/>
    </location>
</feature>
<comment type="caution">
    <text evidence="8">The sequence shown here is derived from an EMBL/GenBank/DDBJ whole genome shotgun (WGS) entry which is preliminary data.</text>
</comment>
<evidence type="ECO:0000313" key="8">
    <source>
        <dbReference type="EMBL" id="RNL86601.1"/>
    </source>
</evidence>
<dbReference type="PROSITE" id="PS50005">
    <property type="entry name" value="TPR"/>
    <property type="match status" value="1"/>
</dbReference>
<dbReference type="InterPro" id="IPR005158">
    <property type="entry name" value="BTAD"/>
</dbReference>
<evidence type="ECO:0000313" key="9">
    <source>
        <dbReference type="Proteomes" id="UP000269198"/>
    </source>
</evidence>
<reference evidence="8 9" key="1">
    <citation type="submission" date="2018-11" db="EMBL/GenBank/DDBJ databases">
        <title>The genome draft of YIM 96095.</title>
        <authorList>
            <person name="Tang S.-K."/>
            <person name="Chunyu W.-X."/>
            <person name="Feng Y.-Z."/>
        </authorList>
    </citation>
    <scope>NUCLEOTIDE SEQUENCE [LARGE SCALE GENOMIC DNA]</scope>
    <source>
        <strain evidence="8 9">YIM 96095</strain>
    </source>
</reference>
<protein>
    <recommendedName>
        <fullName evidence="7">OmpR/PhoB-type domain-containing protein</fullName>
    </recommendedName>
</protein>
<evidence type="ECO:0000256" key="5">
    <source>
        <dbReference type="PROSITE-ProRule" id="PRU00339"/>
    </source>
</evidence>
<evidence type="ECO:0000256" key="3">
    <source>
        <dbReference type="ARBA" id="ARBA00023125"/>
    </source>
</evidence>
<dbReference type="Proteomes" id="UP000269198">
    <property type="component" value="Unassembled WGS sequence"/>
</dbReference>
<comment type="similarity">
    <text evidence="1">Belongs to the AfsR/DnrI/RedD regulatory family.</text>
</comment>
<dbReference type="SMART" id="SM00862">
    <property type="entry name" value="Trans_reg_C"/>
    <property type="match status" value="1"/>
</dbReference>
<organism evidence="8 9">
    <name type="scientific">Halostreptopolyspora alba</name>
    <dbReference type="NCBI Taxonomy" id="2487137"/>
    <lineage>
        <taxon>Bacteria</taxon>
        <taxon>Bacillati</taxon>
        <taxon>Actinomycetota</taxon>
        <taxon>Actinomycetes</taxon>
        <taxon>Streptosporangiales</taxon>
        <taxon>Nocardiopsidaceae</taxon>
        <taxon>Halostreptopolyspora</taxon>
    </lineage>
</organism>
<dbReference type="SMART" id="SM00028">
    <property type="entry name" value="TPR"/>
    <property type="match status" value="9"/>
</dbReference>
<dbReference type="InterPro" id="IPR019734">
    <property type="entry name" value="TPR_rpt"/>
</dbReference>
<dbReference type="InterPro" id="IPR011990">
    <property type="entry name" value="TPR-like_helical_dom_sf"/>
</dbReference>
<gene>
    <name evidence="8" type="ORF">EFW17_05270</name>
</gene>
<dbReference type="Gene3D" id="1.10.10.10">
    <property type="entry name" value="Winged helix-like DNA-binding domain superfamily/Winged helix DNA-binding domain"/>
    <property type="match status" value="1"/>
</dbReference>
<dbReference type="Gene3D" id="3.40.50.300">
    <property type="entry name" value="P-loop containing nucleotide triphosphate hydrolases"/>
    <property type="match status" value="1"/>
</dbReference>
<dbReference type="InterPro" id="IPR027417">
    <property type="entry name" value="P-loop_NTPase"/>
</dbReference>
<dbReference type="PRINTS" id="PR00364">
    <property type="entry name" value="DISEASERSIST"/>
</dbReference>
<dbReference type="PROSITE" id="PS51755">
    <property type="entry name" value="OMPR_PHOB"/>
    <property type="match status" value="1"/>
</dbReference>
<dbReference type="InterPro" id="IPR016032">
    <property type="entry name" value="Sig_transdc_resp-reg_C-effctor"/>
</dbReference>